<gene>
    <name evidence="1" type="ORF">EOD43_15060</name>
</gene>
<organism evidence="1 2">
    <name type="scientific">Sphingomonas crocodyli</name>
    <dbReference type="NCBI Taxonomy" id="1979270"/>
    <lineage>
        <taxon>Bacteria</taxon>
        <taxon>Pseudomonadati</taxon>
        <taxon>Pseudomonadota</taxon>
        <taxon>Alphaproteobacteria</taxon>
        <taxon>Sphingomonadales</taxon>
        <taxon>Sphingomonadaceae</taxon>
        <taxon>Sphingomonas</taxon>
    </lineage>
</organism>
<evidence type="ECO:0000313" key="1">
    <source>
        <dbReference type="EMBL" id="RVT90861.1"/>
    </source>
</evidence>
<proteinExistence type="predicted"/>
<accession>A0A437LZK4</accession>
<sequence>MPISQLRRERIKSAVDIAHHINDTEAAIDVALEMMGGLIQAIPAARRSCKVSAAEGQEAIDAVLEAALGLNQARRKLGVDAHGAFLVTSGRIGVPETSFGSFPEKSASTETVELVKAA</sequence>
<reference evidence="1 2" key="1">
    <citation type="submission" date="2019-01" db="EMBL/GenBank/DDBJ databases">
        <authorList>
            <person name="Chen W.-M."/>
        </authorList>
    </citation>
    <scope>NUCLEOTIDE SEQUENCE [LARGE SCALE GENOMIC DNA]</scope>
    <source>
        <strain evidence="1 2">CCP-7</strain>
    </source>
</reference>
<dbReference type="Proteomes" id="UP000282971">
    <property type="component" value="Unassembled WGS sequence"/>
</dbReference>
<name>A0A437LZK4_9SPHN</name>
<dbReference type="AlphaFoldDB" id="A0A437LZK4"/>
<evidence type="ECO:0000313" key="2">
    <source>
        <dbReference type="Proteomes" id="UP000282971"/>
    </source>
</evidence>
<protein>
    <submittedName>
        <fullName evidence="1">Uncharacterized protein</fullName>
    </submittedName>
</protein>
<dbReference type="EMBL" id="SACN01000002">
    <property type="protein sequence ID" value="RVT90861.1"/>
    <property type="molecule type" value="Genomic_DNA"/>
</dbReference>
<comment type="caution">
    <text evidence="1">The sequence shown here is derived from an EMBL/GenBank/DDBJ whole genome shotgun (WGS) entry which is preliminary data.</text>
</comment>
<keyword evidence="2" id="KW-1185">Reference proteome</keyword>
<dbReference type="RefSeq" id="WP_127744876.1">
    <property type="nucleotide sequence ID" value="NZ_SACN01000002.1"/>
</dbReference>